<organism evidence="9 10">
    <name type="scientific">Actinoallomurus liliacearum</name>
    <dbReference type="NCBI Taxonomy" id="1080073"/>
    <lineage>
        <taxon>Bacteria</taxon>
        <taxon>Bacillati</taxon>
        <taxon>Actinomycetota</taxon>
        <taxon>Actinomycetes</taxon>
        <taxon>Streptosporangiales</taxon>
        <taxon>Thermomonosporaceae</taxon>
        <taxon>Actinoallomurus</taxon>
    </lineage>
</organism>
<dbReference type="InterPro" id="IPR050226">
    <property type="entry name" value="NagZ_Beta-hexosaminidase"/>
</dbReference>
<dbReference type="PANTHER" id="PTHR30480:SF13">
    <property type="entry name" value="BETA-HEXOSAMINIDASE"/>
    <property type="match status" value="1"/>
</dbReference>
<evidence type="ECO:0000313" key="9">
    <source>
        <dbReference type="EMBL" id="GAA4607157.1"/>
    </source>
</evidence>
<feature type="signal peptide" evidence="7">
    <location>
        <begin position="1"/>
        <end position="22"/>
    </location>
</feature>
<evidence type="ECO:0000256" key="1">
    <source>
        <dbReference type="ARBA" id="ARBA00001231"/>
    </source>
</evidence>
<feature type="chain" id="PRO_5047162360" description="beta-N-acetylhexosaminidase" evidence="7">
    <location>
        <begin position="23"/>
        <end position="426"/>
    </location>
</feature>
<dbReference type="Proteomes" id="UP001500212">
    <property type="component" value="Unassembled WGS sequence"/>
</dbReference>
<evidence type="ECO:0000256" key="5">
    <source>
        <dbReference type="ARBA" id="ARBA00023295"/>
    </source>
</evidence>
<name>A0ABP8TFU9_9ACTN</name>
<dbReference type="SUPFAM" id="SSF51445">
    <property type="entry name" value="(Trans)glycosidases"/>
    <property type="match status" value="1"/>
</dbReference>
<gene>
    <name evidence="9" type="ORF">GCM10023195_26880</name>
</gene>
<dbReference type="InterPro" id="IPR019800">
    <property type="entry name" value="Glyco_hydro_3_AS"/>
</dbReference>
<evidence type="ECO:0000259" key="8">
    <source>
        <dbReference type="Pfam" id="PF00933"/>
    </source>
</evidence>
<feature type="region of interest" description="Disordered" evidence="6">
    <location>
        <begin position="26"/>
        <end position="54"/>
    </location>
</feature>
<evidence type="ECO:0000256" key="6">
    <source>
        <dbReference type="SAM" id="MobiDB-lite"/>
    </source>
</evidence>
<evidence type="ECO:0000313" key="10">
    <source>
        <dbReference type="Proteomes" id="UP001500212"/>
    </source>
</evidence>
<keyword evidence="5" id="KW-0326">Glycosidase</keyword>
<comment type="similarity">
    <text evidence="2">Belongs to the glycosyl hydrolase 3 family.</text>
</comment>
<evidence type="ECO:0000256" key="3">
    <source>
        <dbReference type="ARBA" id="ARBA00012663"/>
    </source>
</evidence>
<dbReference type="InterPro" id="IPR001764">
    <property type="entry name" value="Glyco_hydro_3_N"/>
</dbReference>
<evidence type="ECO:0000256" key="7">
    <source>
        <dbReference type="SAM" id="SignalP"/>
    </source>
</evidence>
<comment type="catalytic activity">
    <reaction evidence="1">
        <text>Hydrolysis of terminal non-reducing N-acetyl-D-hexosamine residues in N-acetyl-beta-D-hexosaminides.</text>
        <dbReference type="EC" id="3.2.1.52"/>
    </reaction>
</comment>
<dbReference type="InterPro" id="IPR017853">
    <property type="entry name" value="GH"/>
</dbReference>
<sequence length="426" mass="44577">MRRTGGLRLLSAVAAITAVAAAAACGGSSARSDDGPTRRGSAAARTIPSPTPTPDPVAALVRRMSTADKVGQLFIPTVQGTTAATGAAMVAKYHPGGVIYFPNNLRTARQTATLSNGLQRAAAKDGGVPLLIGTDEEQGIVSRLPYITRFPTNKALASTKNPDDDVRTAARVTGEELRAVGINQDFAPVADVNVNPRNPVIGVRSFGADPKEVAHLVGVAVDAYRATGIVATVKHFPGHGDTATDSHTGLPVIKHSMATWERLDAPPFQTAIAHHIDMIMTAHIVVPGLDKSGDPATMSKTVLTGLLRDKLGYDGVVVTDSLSMAGATMKYGAPEAAVRAVQAGADMLLMPPRLDGAYRAVLTAVRSGRIPQSRLDQAVTRILRMKQDRGILRSPYVDASRAADIVGSAEHRAAARKVAAHIRAGR</sequence>
<comment type="caution">
    <text evidence="9">The sequence shown here is derived from an EMBL/GenBank/DDBJ whole genome shotgun (WGS) entry which is preliminary data.</text>
</comment>
<dbReference type="Pfam" id="PF00933">
    <property type="entry name" value="Glyco_hydro_3"/>
    <property type="match status" value="1"/>
</dbReference>
<protein>
    <recommendedName>
        <fullName evidence="3">beta-N-acetylhexosaminidase</fullName>
        <ecNumber evidence="3">3.2.1.52</ecNumber>
    </recommendedName>
</protein>
<dbReference type="PROSITE" id="PS00775">
    <property type="entry name" value="GLYCOSYL_HYDROL_F3"/>
    <property type="match status" value="1"/>
</dbReference>
<evidence type="ECO:0000256" key="2">
    <source>
        <dbReference type="ARBA" id="ARBA00005336"/>
    </source>
</evidence>
<dbReference type="RefSeq" id="WP_345353471.1">
    <property type="nucleotide sequence ID" value="NZ_BAABHJ010000005.1"/>
</dbReference>
<dbReference type="PROSITE" id="PS51257">
    <property type="entry name" value="PROKAR_LIPOPROTEIN"/>
    <property type="match status" value="1"/>
</dbReference>
<reference evidence="10" key="1">
    <citation type="journal article" date="2019" name="Int. J. Syst. Evol. Microbiol.">
        <title>The Global Catalogue of Microorganisms (GCM) 10K type strain sequencing project: providing services to taxonomists for standard genome sequencing and annotation.</title>
        <authorList>
            <consortium name="The Broad Institute Genomics Platform"/>
            <consortium name="The Broad Institute Genome Sequencing Center for Infectious Disease"/>
            <person name="Wu L."/>
            <person name="Ma J."/>
        </authorList>
    </citation>
    <scope>NUCLEOTIDE SEQUENCE [LARGE SCALE GENOMIC DNA]</scope>
    <source>
        <strain evidence="10">JCM 17938</strain>
    </source>
</reference>
<proteinExistence type="inferred from homology"/>
<dbReference type="EC" id="3.2.1.52" evidence="3"/>
<dbReference type="PRINTS" id="PR00133">
    <property type="entry name" value="GLHYDRLASE3"/>
</dbReference>
<keyword evidence="4" id="KW-0378">Hydrolase</keyword>
<evidence type="ECO:0000256" key="4">
    <source>
        <dbReference type="ARBA" id="ARBA00022801"/>
    </source>
</evidence>
<feature type="domain" description="Glycoside hydrolase family 3 N-terminal" evidence="8">
    <location>
        <begin position="67"/>
        <end position="384"/>
    </location>
</feature>
<accession>A0ABP8TFU9</accession>
<dbReference type="PANTHER" id="PTHR30480">
    <property type="entry name" value="BETA-HEXOSAMINIDASE-RELATED"/>
    <property type="match status" value="1"/>
</dbReference>
<dbReference type="Gene3D" id="3.20.20.300">
    <property type="entry name" value="Glycoside hydrolase, family 3, N-terminal domain"/>
    <property type="match status" value="1"/>
</dbReference>
<keyword evidence="7" id="KW-0732">Signal</keyword>
<dbReference type="InterPro" id="IPR036962">
    <property type="entry name" value="Glyco_hydro_3_N_sf"/>
</dbReference>
<dbReference type="EMBL" id="BAABHJ010000005">
    <property type="protein sequence ID" value="GAA4607157.1"/>
    <property type="molecule type" value="Genomic_DNA"/>
</dbReference>
<keyword evidence="10" id="KW-1185">Reference proteome</keyword>